<accession>A0A7Z9BY71</accession>
<dbReference type="PANTHER" id="PTHR34504">
    <property type="entry name" value="ANTITOXIN HICB"/>
    <property type="match status" value="1"/>
</dbReference>
<evidence type="ECO:0000313" key="2">
    <source>
        <dbReference type="EMBL" id="VXD24951.1"/>
    </source>
</evidence>
<dbReference type="EMBL" id="CZCU02000161">
    <property type="protein sequence ID" value="VXD24951.1"/>
    <property type="molecule type" value="Genomic_DNA"/>
</dbReference>
<comment type="caution">
    <text evidence="2">The sequence shown here is derived from an EMBL/GenBank/DDBJ whole genome shotgun (WGS) entry which is preliminary data.</text>
</comment>
<dbReference type="Proteomes" id="UP000184550">
    <property type="component" value="Unassembled WGS sequence"/>
</dbReference>
<name>A0A7Z9BY71_9CYAN</name>
<dbReference type="InterPro" id="IPR051404">
    <property type="entry name" value="TA_system_antitoxin"/>
</dbReference>
<evidence type="ECO:0000313" key="3">
    <source>
        <dbReference type="Proteomes" id="UP000184550"/>
    </source>
</evidence>
<keyword evidence="3" id="KW-1185">Reference proteome</keyword>
<dbReference type="SUPFAM" id="SSF143100">
    <property type="entry name" value="TTHA1013/TTHA0281-like"/>
    <property type="match status" value="1"/>
</dbReference>
<dbReference type="Gene3D" id="3.30.160.250">
    <property type="match status" value="1"/>
</dbReference>
<proteinExistence type="predicted"/>
<dbReference type="OrthoDB" id="3436513at2"/>
<protein>
    <recommendedName>
        <fullName evidence="1">HicB-like antitoxin of toxin-antitoxin system domain-containing protein</fullName>
    </recommendedName>
</protein>
<dbReference type="InterPro" id="IPR035069">
    <property type="entry name" value="TTHA1013/TTHA0281-like"/>
</dbReference>
<dbReference type="RefSeq" id="WP_083626276.1">
    <property type="nucleotide sequence ID" value="NZ_LR734883.1"/>
</dbReference>
<dbReference type="PANTHER" id="PTHR34504:SF2">
    <property type="entry name" value="UPF0150 PROTEIN SSL0259"/>
    <property type="match status" value="1"/>
</dbReference>
<dbReference type="Pfam" id="PF15919">
    <property type="entry name" value="HicB_lk_antitox"/>
    <property type="match status" value="1"/>
</dbReference>
<dbReference type="InterPro" id="IPR031807">
    <property type="entry name" value="HicB-like"/>
</dbReference>
<sequence length="79" mass="9188">MKLPYTIVILWSDEDHCYLVHLPEFPTQQFHTHGETYEEALKNAQEVLEILIEEYQADGKPLPIPNLTVLERNKVLEVG</sequence>
<feature type="domain" description="HicB-like antitoxin of toxin-antitoxin system" evidence="1">
    <location>
        <begin position="5"/>
        <end position="66"/>
    </location>
</feature>
<gene>
    <name evidence="2" type="ORF">PL8927_830228</name>
</gene>
<organism evidence="2 3">
    <name type="scientific">Planktothrix serta PCC 8927</name>
    <dbReference type="NCBI Taxonomy" id="671068"/>
    <lineage>
        <taxon>Bacteria</taxon>
        <taxon>Bacillati</taxon>
        <taxon>Cyanobacteriota</taxon>
        <taxon>Cyanophyceae</taxon>
        <taxon>Oscillatoriophycideae</taxon>
        <taxon>Oscillatoriales</taxon>
        <taxon>Microcoleaceae</taxon>
        <taxon>Planktothrix</taxon>
    </lineage>
</organism>
<reference evidence="2" key="1">
    <citation type="submission" date="2019-10" db="EMBL/GenBank/DDBJ databases">
        <authorList>
            <consortium name="Genoscope - CEA"/>
            <person name="William W."/>
        </authorList>
    </citation>
    <scope>NUCLEOTIDE SEQUENCE [LARGE SCALE GENOMIC DNA]</scope>
    <source>
        <strain evidence="2">BBR_PRJEB10992</strain>
    </source>
</reference>
<dbReference type="AlphaFoldDB" id="A0A7Z9BY71"/>
<evidence type="ECO:0000259" key="1">
    <source>
        <dbReference type="Pfam" id="PF15919"/>
    </source>
</evidence>